<dbReference type="InterPro" id="IPR000537">
    <property type="entry name" value="UbiA_prenyltransferase"/>
</dbReference>
<evidence type="ECO:0000313" key="7">
    <source>
        <dbReference type="EMBL" id="QFG03670.1"/>
    </source>
</evidence>
<dbReference type="Gene3D" id="1.10.357.140">
    <property type="entry name" value="UbiA prenyltransferase"/>
    <property type="match status" value="1"/>
</dbReference>
<keyword evidence="8" id="KW-1185">Reference proteome</keyword>
<feature type="transmembrane region" description="Helical" evidence="6">
    <location>
        <begin position="284"/>
        <end position="301"/>
    </location>
</feature>
<evidence type="ECO:0000313" key="8">
    <source>
        <dbReference type="Proteomes" id="UP000326331"/>
    </source>
</evidence>
<keyword evidence="4 6" id="KW-0472">Membrane</keyword>
<evidence type="ECO:0000256" key="3">
    <source>
        <dbReference type="ARBA" id="ARBA00022989"/>
    </source>
</evidence>
<reference evidence="7 8" key="1">
    <citation type="submission" date="2019-08" db="EMBL/GenBank/DDBJ databases">
        <authorList>
            <person name="Toschakov S.V."/>
        </authorList>
    </citation>
    <scope>NUCLEOTIDE SEQUENCE [LARGE SCALE GENOMIC DNA]</scope>
    <source>
        <strain evidence="7 8">3753O</strain>
    </source>
</reference>
<evidence type="ECO:0000256" key="2">
    <source>
        <dbReference type="ARBA" id="ARBA00022692"/>
    </source>
</evidence>
<feature type="compositionally biased region" description="Basic and acidic residues" evidence="5">
    <location>
        <begin position="21"/>
        <end position="40"/>
    </location>
</feature>
<keyword evidence="2 6" id="KW-0812">Transmembrane</keyword>
<feature type="transmembrane region" description="Helical" evidence="6">
    <location>
        <begin position="128"/>
        <end position="152"/>
    </location>
</feature>
<evidence type="ECO:0000256" key="4">
    <source>
        <dbReference type="ARBA" id="ARBA00023136"/>
    </source>
</evidence>
<dbReference type="Proteomes" id="UP000326331">
    <property type="component" value="Chromosome"/>
</dbReference>
<feature type="region of interest" description="Disordered" evidence="5">
    <location>
        <begin position="1"/>
        <end position="40"/>
    </location>
</feature>
<dbReference type="InterPro" id="IPR050475">
    <property type="entry name" value="Prenyltransferase_related"/>
</dbReference>
<feature type="transmembrane region" description="Helical" evidence="6">
    <location>
        <begin position="322"/>
        <end position="340"/>
    </location>
</feature>
<feature type="transmembrane region" description="Helical" evidence="6">
    <location>
        <begin position="158"/>
        <end position="176"/>
    </location>
</feature>
<feature type="transmembrane region" description="Helical" evidence="6">
    <location>
        <begin position="183"/>
        <end position="204"/>
    </location>
</feature>
<sequence length="341" mass="35914">MGGSGSAERGVRGRRRGAGCGDRRAVGGHREGAGVSAEPRRQGEGLPALVAAMRPYQWPKNAVVFAAFVFSAGEAWTPGDPGTWWPLLWRSLVVFGLWCLAASATYLVNDVRDREADRLHPRKRFRPIARGAVSPRTAVAAAVVLGAAGVAGAAALDAAAGLVLAGYLGAMTLYSLGLKRVAILDILLLSAGVVGRAVSGAAAIEVDISPWLYVCSSFAAFFFATTKRWAEFRQLGAEAARHRPSLAAYNAEVLELMLGVSAAGALLSYSLYTIESARVPDDGSMALTIPFVAFGLFRFLLLMSGPRQADAPDRVLFTDPQLLLAVAGFTAAAFAVLVAHR</sequence>
<evidence type="ECO:0000256" key="5">
    <source>
        <dbReference type="SAM" id="MobiDB-lite"/>
    </source>
</evidence>
<name>A0ABX6C5Z6_9CHLR</name>
<protein>
    <submittedName>
        <fullName evidence="7">Decaprenyl-phosphate phosphoribosyltransferase</fullName>
    </submittedName>
</protein>
<feature type="transmembrane region" description="Helical" evidence="6">
    <location>
        <begin position="210"/>
        <end position="230"/>
    </location>
</feature>
<comment type="subcellular location">
    <subcellularLocation>
        <location evidence="1">Membrane</location>
        <topology evidence="1">Multi-pass membrane protein</topology>
    </subcellularLocation>
</comment>
<dbReference type="CDD" id="cd13963">
    <property type="entry name" value="PT_UbiA_2"/>
    <property type="match status" value="1"/>
</dbReference>
<dbReference type="PANTHER" id="PTHR42723:SF1">
    <property type="entry name" value="CHLOROPHYLL SYNTHASE, CHLOROPLASTIC"/>
    <property type="match status" value="1"/>
</dbReference>
<keyword evidence="7" id="KW-0808">Transferase</keyword>
<dbReference type="PANTHER" id="PTHR42723">
    <property type="entry name" value="CHLOROPHYLL SYNTHASE"/>
    <property type="match status" value="1"/>
</dbReference>
<reference evidence="7 8" key="2">
    <citation type="submission" date="2019-10" db="EMBL/GenBank/DDBJ databases">
        <title>Thermopilla bonchosmolovskayae gen. nov., sp. nov., a moderately thermophilic Chloroflexi bacterium from a Chukotka hot spring (Arctic, Russia), representing a novel classis Thermopillaia, which include previously uncultivated lineage OLB14.</title>
        <authorList>
            <person name="Kochetkova T.V."/>
            <person name="Zayulina K.S."/>
            <person name="Zhigarkov V.S."/>
            <person name="Minaev N.V."/>
            <person name="Novikov A."/>
            <person name="Toshchakov S.V."/>
            <person name="Elcheninov A.G."/>
            <person name="Kublanov I.V."/>
        </authorList>
    </citation>
    <scope>NUCLEOTIDE SEQUENCE [LARGE SCALE GENOMIC DNA]</scope>
    <source>
        <strain evidence="7 8">3753O</strain>
    </source>
</reference>
<proteinExistence type="predicted"/>
<evidence type="ECO:0000256" key="1">
    <source>
        <dbReference type="ARBA" id="ARBA00004141"/>
    </source>
</evidence>
<organism evidence="7 8">
    <name type="scientific">Tepidiforma bonchosmolovskayae</name>
    <dbReference type="NCBI Taxonomy" id="2601677"/>
    <lineage>
        <taxon>Bacteria</taxon>
        <taxon>Bacillati</taxon>
        <taxon>Chloroflexota</taxon>
        <taxon>Tepidiformia</taxon>
        <taxon>Tepidiformales</taxon>
        <taxon>Tepidiformaceae</taxon>
        <taxon>Tepidiforma</taxon>
    </lineage>
</organism>
<keyword evidence="7" id="KW-0328">Glycosyltransferase</keyword>
<feature type="transmembrane region" description="Helical" evidence="6">
    <location>
        <begin position="87"/>
        <end position="108"/>
    </location>
</feature>
<dbReference type="Pfam" id="PF01040">
    <property type="entry name" value="UbiA"/>
    <property type="match status" value="1"/>
</dbReference>
<accession>A0ABX6C5Z6</accession>
<feature type="transmembrane region" description="Helical" evidence="6">
    <location>
        <begin position="251"/>
        <end position="272"/>
    </location>
</feature>
<dbReference type="EMBL" id="CP042829">
    <property type="protein sequence ID" value="QFG03670.1"/>
    <property type="molecule type" value="Genomic_DNA"/>
</dbReference>
<keyword evidence="3 6" id="KW-1133">Transmembrane helix</keyword>
<evidence type="ECO:0000256" key="6">
    <source>
        <dbReference type="SAM" id="Phobius"/>
    </source>
</evidence>
<dbReference type="InterPro" id="IPR044878">
    <property type="entry name" value="UbiA_sf"/>
</dbReference>
<dbReference type="GO" id="GO:0016757">
    <property type="term" value="F:glycosyltransferase activity"/>
    <property type="evidence" value="ECO:0007669"/>
    <property type="project" value="UniProtKB-KW"/>
</dbReference>
<gene>
    <name evidence="7" type="ORF">Tbon_10305</name>
</gene>